<dbReference type="PANTHER" id="PTHR34293">
    <property type="entry name" value="HTH-TYPE TRANSCRIPTIONAL REGULATOR TRMBL2"/>
    <property type="match status" value="1"/>
</dbReference>
<sequence length="322" mass="35354">MRAALHGRGTVVTVERTKCRAIPIRPEQEPQVSEQTSKDKVLADLASVGFSDLEASVYLALVQMRDAATAYEIAKSANIPVANTYNVMRGLVKKDAAQQVGGKPARYVATPADTFFSKMAQNTKTRCDSLVESFRSLSPGPSKEFVELLNGEETVEERILSMFDAARDLIVIKAPLGLSTKLIAGLNVAITRGVRCYLIFYGKPPELAEGDVTLWPHEGNACDMGKDLILVSVDKTIGLSCITEDFTATFSENSSFVYLADILLRHEIYLAEIMTAFKTDIDAHFGPALYKLRERYALLPLAESTREYIEAELTSKARTGAD</sequence>
<gene>
    <name evidence="2" type="ORF">CLG85_04830</name>
</gene>
<dbReference type="Gene3D" id="1.10.10.10">
    <property type="entry name" value="Winged helix-like DNA-binding domain superfamily/Winged helix DNA-binding domain"/>
    <property type="match status" value="1"/>
</dbReference>
<dbReference type="EMBL" id="NTHN01000061">
    <property type="protein sequence ID" value="PBD20262.1"/>
    <property type="molecule type" value="Genomic_DNA"/>
</dbReference>
<dbReference type="OrthoDB" id="1493540at2"/>
<dbReference type="Pfam" id="PF01978">
    <property type="entry name" value="TrmB"/>
    <property type="match status" value="1"/>
</dbReference>
<dbReference type="InterPro" id="IPR002831">
    <property type="entry name" value="Tscrpt_reg_TrmB_N"/>
</dbReference>
<accession>A0A2A3JYQ4</accession>
<comment type="caution">
    <text evidence="2">The sequence shown here is derived from an EMBL/GenBank/DDBJ whole genome shotgun (WGS) entry which is preliminary data.</text>
</comment>
<dbReference type="InterPro" id="IPR036388">
    <property type="entry name" value="WH-like_DNA-bd_sf"/>
</dbReference>
<proteinExistence type="predicted"/>
<dbReference type="InterPro" id="IPR051797">
    <property type="entry name" value="TrmB-like"/>
</dbReference>
<dbReference type="PANTHER" id="PTHR34293:SF1">
    <property type="entry name" value="HTH-TYPE TRANSCRIPTIONAL REGULATOR TRMBL2"/>
    <property type="match status" value="1"/>
</dbReference>
<reference evidence="2" key="1">
    <citation type="submission" date="2017-09" db="EMBL/GenBank/DDBJ databases">
        <title>Yangia sp. SAOS 153D whole genome sequencing.</title>
        <authorList>
            <person name="Verma A."/>
            <person name="Krishnamurthi S."/>
        </authorList>
    </citation>
    <scope>NUCLEOTIDE SEQUENCE [LARGE SCALE GENOMIC DNA]</scope>
    <source>
        <strain evidence="2">SAOS 153D</strain>
    </source>
</reference>
<name>A0A2A3JYQ4_9RHOB</name>
<protein>
    <recommendedName>
        <fullName evidence="1">Transcription regulator TrmB N-terminal domain-containing protein</fullName>
    </recommendedName>
</protein>
<organism evidence="2">
    <name type="scientific">Alloyangia mangrovi</name>
    <dbReference type="NCBI Taxonomy" id="1779329"/>
    <lineage>
        <taxon>Bacteria</taxon>
        <taxon>Pseudomonadati</taxon>
        <taxon>Pseudomonadota</taxon>
        <taxon>Alphaproteobacteria</taxon>
        <taxon>Rhodobacterales</taxon>
        <taxon>Roseobacteraceae</taxon>
        <taxon>Alloyangia</taxon>
    </lineage>
</organism>
<evidence type="ECO:0000313" key="2">
    <source>
        <dbReference type="EMBL" id="PBD20262.1"/>
    </source>
</evidence>
<dbReference type="AlphaFoldDB" id="A0A2A3JYQ4"/>
<evidence type="ECO:0000259" key="1">
    <source>
        <dbReference type="Pfam" id="PF01978"/>
    </source>
</evidence>
<feature type="domain" description="Transcription regulator TrmB N-terminal" evidence="1">
    <location>
        <begin position="45"/>
        <end position="112"/>
    </location>
</feature>